<reference evidence="2" key="1">
    <citation type="submission" date="2022-03" db="EMBL/GenBank/DDBJ databases">
        <title>Draft Genome Sequence of Firmicute Strain S0AB, a Heterotrophic Iron/Sulfur-Oxidizing Extreme Acidophile.</title>
        <authorList>
            <person name="Vergara E."/>
            <person name="Pakostova E."/>
            <person name="Johnson D.B."/>
            <person name="Holmes D.S."/>
        </authorList>
    </citation>
    <scope>NUCLEOTIDE SEQUENCE</scope>
    <source>
        <strain evidence="2">S0AB</strain>
    </source>
</reference>
<dbReference type="Gene3D" id="1.20.1290.10">
    <property type="entry name" value="AhpD-like"/>
    <property type="match status" value="1"/>
</dbReference>
<dbReference type="PROSITE" id="PS51257">
    <property type="entry name" value="PROKAR_LIPOPROTEIN"/>
    <property type="match status" value="1"/>
</dbReference>
<dbReference type="InterPro" id="IPR003779">
    <property type="entry name" value="CMD-like"/>
</dbReference>
<comment type="caution">
    <text evidence="2">The sequence shown here is derived from an EMBL/GenBank/DDBJ whole genome shotgun (WGS) entry which is preliminary data.</text>
</comment>
<name>A0A9X1V741_9BACL</name>
<accession>A0A9X1V741</accession>
<feature type="domain" description="Carboxymuconolactone decarboxylase-like" evidence="1">
    <location>
        <begin position="4"/>
        <end position="46"/>
    </location>
</feature>
<dbReference type="Proteomes" id="UP001139263">
    <property type="component" value="Unassembled WGS sequence"/>
</dbReference>
<dbReference type="Pfam" id="PF02627">
    <property type="entry name" value="CMD"/>
    <property type="match status" value="1"/>
</dbReference>
<dbReference type="SUPFAM" id="SSF69118">
    <property type="entry name" value="AhpD-like"/>
    <property type="match status" value="1"/>
</dbReference>
<sequence>MNEHTKVLLQVAAAFALGCESCLEKQIAAAKQVGISEHELQEVLTTVRGVKLTATLTFDELATKMVRQQVEELEVIEVQGSSCGCGSGNC</sequence>
<dbReference type="RefSeq" id="WP_241712069.1">
    <property type="nucleotide sequence ID" value="NZ_JALBUF010000001.1"/>
</dbReference>
<keyword evidence="3" id="KW-1185">Reference proteome</keyword>
<proteinExistence type="predicted"/>
<dbReference type="EMBL" id="JALBUF010000001">
    <property type="protein sequence ID" value="MCI0182478.1"/>
    <property type="molecule type" value="Genomic_DNA"/>
</dbReference>
<dbReference type="GO" id="GO:0051920">
    <property type="term" value="F:peroxiredoxin activity"/>
    <property type="evidence" value="ECO:0007669"/>
    <property type="project" value="InterPro"/>
</dbReference>
<dbReference type="InterPro" id="IPR029032">
    <property type="entry name" value="AhpD-like"/>
</dbReference>
<evidence type="ECO:0000313" key="2">
    <source>
        <dbReference type="EMBL" id="MCI0182478.1"/>
    </source>
</evidence>
<organism evidence="2 3">
    <name type="scientific">Sulfoacidibacillus ferrooxidans</name>
    <dbReference type="NCBI Taxonomy" id="2005001"/>
    <lineage>
        <taxon>Bacteria</taxon>
        <taxon>Bacillati</taxon>
        <taxon>Bacillota</taxon>
        <taxon>Bacilli</taxon>
        <taxon>Bacillales</taxon>
        <taxon>Alicyclobacillaceae</taxon>
        <taxon>Sulfoacidibacillus</taxon>
    </lineage>
</organism>
<gene>
    <name evidence="2" type="ORF">MM817_00738</name>
</gene>
<evidence type="ECO:0000259" key="1">
    <source>
        <dbReference type="Pfam" id="PF02627"/>
    </source>
</evidence>
<dbReference type="AlphaFoldDB" id="A0A9X1V741"/>
<evidence type="ECO:0000313" key="3">
    <source>
        <dbReference type="Proteomes" id="UP001139263"/>
    </source>
</evidence>
<protein>
    <recommendedName>
        <fullName evidence="1">Carboxymuconolactone decarboxylase-like domain-containing protein</fullName>
    </recommendedName>
</protein>